<feature type="domain" description="DUF5060" evidence="2">
    <location>
        <begin position="4"/>
        <end position="69"/>
    </location>
</feature>
<dbReference type="PANTHER" id="PTHR37836:SF3">
    <property type="entry name" value="ENDOGLUCANASE"/>
    <property type="match status" value="1"/>
</dbReference>
<evidence type="ECO:0000313" key="3">
    <source>
        <dbReference type="EMBL" id="SEP69227.1"/>
    </source>
</evidence>
<protein>
    <recommendedName>
        <fullName evidence="5">Collagen-binding domain of a collagenase</fullName>
    </recommendedName>
</protein>
<evidence type="ECO:0000259" key="2">
    <source>
        <dbReference type="Pfam" id="PF16586"/>
    </source>
</evidence>
<proteinExistence type="predicted"/>
<dbReference type="OrthoDB" id="8108447at2"/>
<dbReference type="Gene3D" id="2.60.40.10">
    <property type="entry name" value="Immunoglobulins"/>
    <property type="match status" value="1"/>
</dbReference>
<evidence type="ECO:0008006" key="5">
    <source>
        <dbReference type="Google" id="ProtNLM"/>
    </source>
</evidence>
<sequence length="522" mass="56966">MSTAAQWRQVEVAFSGPAVDRPYVEVEAWVELVHDDGTRLVRPLFWDGATTWRLRFSSPLPHGRWTWTVAGPDADRLTPTAGTFDAAPAQTGHAHPGLVHGFPRLSPEGRSLVHPDGRDWFMVVDTAWAMPWRAGVEDVEAYARDRAAKGFDAVLLMSVQPDMRAVGPDARGVDEGFAVGFRDLPDGRLTDLVPDYFAHLDLLVEVLLRHGITPVLQPLFFGFGWKGLDVAGPVVPPDELARYARYLVARYGAQPVVWLPGADGAGDEPGIEAAGREIEAWDAYEHPTGIHYRPHHRNDVHQDAPWLDFQACQTGHGGDHVPDRVATMWAARPVKAVMNLEPTYEHTGRPGVAEGWWQGHEAWSNLCAGALLGVAYGAASLWQWRLHPGEPGHAPFFLAADAGWREALDFEGSRYVGLVGRILEGLPLRGAAPCWDVGLTARGLLDPGVLYLAYAEHGGPFVLLDGEGRVPGRWWLVDPRDGSVLGSGATPPDGTPIEHAYDQPAVLICVAEEPAIARRAAE</sequence>
<accession>A0A1H8ZY93</accession>
<dbReference type="SUPFAM" id="SSF51445">
    <property type="entry name" value="(Trans)glycosidases"/>
    <property type="match status" value="1"/>
</dbReference>
<dbReference type="InterPro" id="IPR017853">
    <property type="entry name" value="GH"/>
</dbReference>
<dbReference type="Pfam" id="PF16586">
    <property type="entry name" value="DUF5060"/>
    <property type="match status" value="1"/>
</dbReference>
<feature type="domain" description="Apiosidase-like catalytic" evidence="1">
    <location>
        <begin position="107"/>
        <end position="428"/>
    </location>
</feature>
<dbReference type="InterPro" id="IPR013783">
    <property type="entry name" value="Ig-like_fold"/>
</dbReference>
<keyword evidence="4" id="KW-1185">Reference proteome</keyword>
<dbReference type="EMBL" id="FOFA01000001">
    <property type="protein sequence ID" value="SEP69227.1"/>
    <property type="molecule type" value="Genomic_DNA"/>
</dbReference>
<dbReference type="RefSeq" id="WP_091177435.1">
    <property type="nucleotide sequence ID" value="NZ_FOFA01000001.1"/>
</dbReference>
<name>A0A1H8ZY93_9ACTN</name>
<dbReference type="GO" id="GO:0005975">
    <property type="term" value="P:carbohydrate metabolic process"/>
    <property type="evidence" value="ECO:0007669"/>
    <property type="project" value="UniProtKB-ARBA"/>
</dbReference>
<dbReference type="InterPro" id="IPR025277">
    <property type="entry name" value="Apiosidase-like_cat_dom"/>
</dbReference>
<dbReference type="InterPro" id="IPR032260">
    <property type="entry name" value="DUF5060"/>
</dbReference>
<dbReference type="Pfam" id="PF13204">
    <property type="entry name" value="Apiosidase"/>
    <property type="match status" value="1"/>
</dbReference>
<evidence type="ECO:0000313" key="4">
    <source>
        <dbReference type="Proteomes" id="UP000198504"/>
    </source>
</evidence>
<reference evidence="4" key="1">
    <citation type="submission" date="2016-10" db="EMBL/GenBank/DDBJ databases">
        <authorList>
            <person name="Varghese N."/>
            <person name="Submissions S."/>
        </authorList>
    </citation>
    <scope>NUCLEOTIDE SEQUENCE [LARGE SCALE GENOMIC DNA]</scope>
    <source>
        <strain evidence="4">CGMCC 4.6856</strain>
    </source>
</reference>
<dbReference type="Gene3D" id="3.20.20.80">
    <property type="entry name" value="Glycosidases"/>
    <property type="match status" value="1"/>
</dbReference>
<evidence type="ECO:0000259" key="1">
    <source>
        <dbReference type="Pfam" id="PF13204"/>
    </source>
</evidence>
<dbReference type="Proteomes" id="UP000198504">
    <property type="component" value="Unassembled WGS sequence"/>
</dbReference>
<dbReference type="STRING" id="1036181.SAMN05421756_101401"/>
<dbReference type="PANTHER" id="PTHR37836">
    <property type="entry name" value="LMO1036 PROTEIN"/>
    <property type="match status" value="1"/>
</dbReference>
<gene>
    <name evidence="3" type="ORF">SAMN05421756_101401</name>
</gene>
<organism evidence="3 4">
    <name type="scientific">Microlunatus flavus</name>
    <dbReference type="NCBI Taxonomy" id="1036181"/>
    <lineage>
        <taxon>Bacteria</taxon>
        <taxon>Bacillati</taxon>
        <taxon>Actinomycetota</taxon>
        <taxon>Actinomycetes</taxon>
        <taxon>Propionibacteriales</taxon>
        <taxon>Propionibacteriaceae</taxon>
        <taxon>Microlunatus</taxon>
    </lineage>
</organism>
<dbReference type="AlphaFoldDB" id="A0A1H8ZY93"/>